<dbReference type="InterPro" id="IPR037185">
    <property type="entry name" value="EmrE-like"/>
</dbReference>
<dbReference type="PANTHER" id="PTHR11132">
    <property type="entry name" value="SOLUTE CARRIER FAMILY 35"/>
    <property type="match status" value="1"/>
</dbReference>
<accession>A0A1D6LYC1</accession>
<evidence type="ECO:0000313" key="6">
    <source>
        <dbReference type="EMBL" id="AQK84132.1"/>
    </source>
</evidence>
<organism evidence="6">
    <name type="scientific">Zea mays</name>
    <name type="common">Maize</name>
    <dbReference type="NCBI Taxonomy" id="4577"/>
    <lineage>
        <taxon>Eukaryota</taxon>
        <taxon>Viridiplantae</taxon>
        <taxon>Streptophyta</taxon>
        <taxon>Embryophyta</taxon>
        <taxon>Tracheophyta</taxon>
        <taxon>Spermatophyta</taxon>
        <taxon>Magnoliopsida</taxon>
        <taxon>Liliopsida</taxon>
        <taxon>Poales</taxon>
        <taxon>Poaceae</taxon>
        <taxon>PACMAD clade</taxon>
        <taxon>Panicoideae</taxon>
        <taxon>Andropogonodae</taxon>
        <taxon>Andropogoneae</taxon>
        <taxon>Tripsacinae</taxon>
        <taxon>Zea</taxon>
    </lineage>
</organism>
<dbReference type="EMBL" id="CM000782">
    <property type="protein sequence ID" value="AQK84136.1"/>
    <property type="molecule type" value="Genomic_DNA"/>
</dbReference>
<keyword evidence="3 5" id="KW-1133">Transmembrane helix</keyword>
<sequence length="186" mass="20858">MTSNICEICMSFAATTLTSWHLLVTFCSLHVALWMKFFEHKPFDSRTVMGFGVLNGISIGLLNLSLGFNSVGFYQMTKLAIIPCTVILETLFFRKKFSRSIQMSLSVLLLGVGVATVTDLQLNAVGSILSLLAIITTCIAQIVSFHQKLLFISHKLKFSYLIMLFLFSRIRTSKPSPVFMWLALVF</sequence>
<dbReference type="GO" id="GO:0016020">
    <property type="term" value="C:membrane"/>
    <property type="evidence" value="ECO:0007669"/>
    <property type="project" value="UniProtKB-SubCell"/>
</dbReference>
<dbReference type="InterPro" id="IPR050186">
    <property type="entry name" value="TPT_transporter"/>
</dbReference>
<evidence type="ECO:0000256" key="2">
    <source>
        <dbReference type="ARBA" id="ARBA00022692"/>
    </source>
</evidence>
<keyword evidence="4 5" id="KW-0472">Membrane</keyword>
<feature type="transmembrane region" description="Helical" evidence="5">
    <location>
        <begin position="12"/>
        <end position="35"/>
    </location>
</feature>
<keyword evidence="6" id="KW-0813">Transport</keyword>
<dbReference type="SUPFAM" id="SSF103481">
    <property type="entry name" value="Multidrug resistance efflux transporter EmrE"/>
    <property type="match status" value="1"/>
</dbReference>
<feature type="transmembrane region" description="Helical" evidence="5">
    <location>
        <begin position="47"/>
        <end position="66"/>
    </location>
</feature>
<evidence type="ECO:0000256" key="5">
    <source>
        <dbReference type="SAM" id="Phobius"/>
    </source>
</evidence>
<name>A0A1D6LYC1_MAIZE</name>
<gene>
    <name evidence="6" type="ORF">ZEAMMB73_Zm00001d037505</name>
</gene>
<feature type="transmembrane region" description="Helical" evidence="5">
    <location>
        <begin position="124"/>
        <end position="144"/>
    </location>
</feature>
<dbReference type="EMBL" id="CM000782">
    <property type="protein sequence ID" value="AQK84132.1"/>
    <property type="molecule type" value="Genomic_DNA"/>
</dbReference>
<keyword evidence="6" id="KW-0762">Sugar transport</keyword>
<protein>
    <submittedName>
        <fullName evidence="6">Nucleotide/sugar transporter family protein</fullName>
    </submittedName>
</protein>
<evidence type="ECO:0000256" key="4">
    <source>
        <dbReference type="ARBA" id="ARBA00023136"/>
    </source>
</evidence>
<dbReference type="ExpressionAtlas" id="A0A1D6LYC1">
    <property type="expression patterns" value="baseline and differential"/>
</dbReference>
<comment type="subcellular location">
    <subcellularLocation>
        <location evidence="1">Membrane</location>
        <topology evidence="1">Multi-pass membrane protein</topology>
    </subcellularLocation>
</comment>
<evidence type="ECO:0000256" key="1">
    <source>
        <dbReference type="ARBA" id="ARBA00004141"/>
    </source>
</evidence>
<dbReference type="AlphaFoldDB" id="A0A1D6LYC1"/>
<keyword evidence="2 5" id="KW-0812">Transmembrane</keyword>
<evidence type="ECO:0000256" key="3">
    <source>
        <dbReference type="ARBA" id="ARBA00022989"/>
    </source>
</evidence>
<proteinExistence type="predicted"/>
<feature type="transmembrane region" description="Helical" evidence="5">
    <location>
        <begin position="100"/>
        <end position="118"/>
    </location>
</feature>
<reference evidence="6" key="1">
    <citation type="submission" date="2015-12" db="EMBL/GenBank/DDBJ databases">
        <title>Update maize B73 reference genome by single molecule sequencing technologies.</title>
        <authorList>
            <consortium name="Maize Genome Sequencing Project"/>
            <person name="Ware D."/>
        </authorList>
    </citation>
    <scope>NUCLEOTIDE SEQUENCE</scope>
    <source>
        <tissue evidence="6">Seedling</tissue>
    </source>
</reference>